<organism evidence="1 2">
    <name type="scientific">Candidatus Coprenecus avistercoris</name>
    <dbReference type="NCBI Taxonomy" id="2840730"/>
    <lineage>
        <taxon>Bacteria</taxon>
        <taxon>Pseudomonadati</taxon>
        <taxon>Bacteroidota</taxon>
        <taxon>Bacteroidia</taxon>
        <taxon>Bacteroidales</taxon>
        <taxon>Rikenellaceae</taxon>
        <taxon>Rikenellaceae incertae sedis</taxon>
        <taxon>Candidatus Coprenecus</taxon>
    </lineage>
</organism>
<sequence>MIVEEALRIAIEAHEGQKDLDGRPAVLHPVAVGLMGCNDAETKTGFLHDVVEDSELTLDELRGRGVDEDVLAALQLLTHAKTEDYFDYVRRIAASGNITAIHVKMNDLRHNLERGLRTYAQAVEDGDTEKAERLARINDKHRKALCLLEAVSTALL</sequence>
<dbReference type="SUPFAM" id="SSF109604">
    <property type="entry name" value="HD-domain/PDEase-like"/>
    <property type="match status" value="1"/>
</dbReference>
<proteinExistence type="predicted"/>
<dbReference type="Gene3D" id="1.10.3210.10">
    <property type="entry name" value="Hypothetical protein af1432"/>
    <property type="match status" value="1"/>
</dbReference>
<reference evidence="1" key="2">
    <citation type="journal article" date="2021" name="PeerJ">
        <title>Extensive microbial diversity within the chicken gut microbiome revealed by metagenomics and culture.</title>
        <authorList>
            <person name="Gilroy R."/>
            <person name="Ravi A."/>
            <person name="Getino M."/>
            <person name="Pursley I."/>
            <person name="Horton D.L."/>
            <person name="Alikhan N.F."/>
            <person name="Baker D."/>
            <person name="Gharbi K."/>
            <person name="Hall N."/>
            <person name="Watson M."/>
            <person name="Adriaenssens E.M."/>
            <person name="Foster-Nyarko E."/>
            <person name="Jarju S."/>
            <person name="Secka A."/>
            <person name="Antonio M."/>
            <person name="Oren A."/>
            <person name="Chaudhuri R.R."/>
            <person name="La Ragione R."/>
            <person name="Hildebrand F."/>
            <person name="Pallen M.J."/>
        </authorList>
    </citation>
    <scope>NUCLEOTIDE SEQUENCE</scope>
    <source>
        <strain evidence="1">ChiHjej13B12-12457</strain>
    </source>
</reference>
<name>A0A9D1J7S1_9BACT</name>
<protein>
    <recommendedName>
        <fullName evidence="3">GTP pyrophosphokinase</fullName>
    </recommendedName>
</protein>
<accession>A0A9D1J7S1</accession>
<dbReference type="Proteomes" id="UP000886744">
    <property type="component" value="Unassembled WGS sequence"/>
</dbReference>
<reference evidence="1" key="1">
    <citation type="submission" date="2020-10" db="EMBL/GenBank/DDBJ databases">
        <authorList>
            <person name="Gilroy R."/>
        </authorList>
    </citation>
    <scope>NUCLEOTIDE SEQUENCE</scope>
    <source>
        <strain evidence="1">ChiHjej13B12-12457</strain>
    </source>
</reference>
<evidence type="ECO:0000313" key="2">
    <source>
        <dbReference type="Proteomes" id="UP000886744"/>
    </source>
</evidence>
<evidence type="ECO:0008006" key="3">
    <source>
        <dbReference type="Google" id="ProtNLM"/>
    </source>
</evidence>
<evidence type="ECO:0000313" key="1">
    <source>
        <dbReference type="EMBL" id="HIR63459.1"/>
    </source>
</evidence>
<dbReference type="AlphaFoldDB" id="A0A9D1J7S1"/>
<gene>
    <name evidence="1" type="ORF">IAC94_08075</name>
</gene>
<comment type="caution">
    <text evidence="1">The sequence shown here is derived from an EMBL/GenBank/DDBJ whole genome shotgun (WGS) entry which is preliminary data.</text>
</comment>
<dbReference type="EMBL" id="DVHI01000099">
    <property type="protein sequence ID" value="HIR63459.1"/>
    <property type="molecule type" value="Genomic_DNA"/>
</dbReference>